<sequence>MSVLSKHIATRAERTVKEVVEDRNVVQFGKGELSIYETRAQANDFALEFNSFALTAMIQGKKIMHLEGYNSFEYFPDELTIVPSHQKMLIDFPEATASNPTRCIALVIDDLLLKSTIESINEQSPRISVEEDWAVDTEKLHFNASKEILGTLTRLASLGQEQDVLSRTVLSELTLRELIVRLMQSQAQHKVSEYLLGKKNISSKFSAVTHFIKENITEKIDIDKLSSLAYMSKANFFKAFKKEFGITPVELITKERIKLAKKNLLDPSASITDVCYASGFNNLSHFFRLFKKHEGITPKLFKHRIPSS</sequence>
<comment type="caution">
    <text evidence="5">The sequence shown here is derived from an EMBL/GenBank/DDBJ whole genome shotgun (WGS) entry which is preliminary data.</text>
</comment>
<gene>
    <name evidence="5" type="ORF">DI598_06520</name>
</gene>
<dbReference type="PROSITE" id="PS00041">
    <property type="entry name" value="HTH_ARAC_FAMILY_1"/>
    <property type="match status" value="1"/>
</dbReference>
<dbReference type="PRINTS" id="PR00032">
    <property type="entry name" value="HTHARAC"/>
</dbReference>
<evidence type="ECO:0000256" key="1">
    <source>
        <dbReference type="ARBA" id="ARBA00023015"/>
    </source>
</evidence>
<dbReference type="Pfam" id="PF06719">
    <property type="entry name" value="AraC_N"/>
    <property type="match status" value="1"/>
</dbReference>
<dbReference type="Proteomes" id="UP000249645">
    <property type="component" value="Unassembled WGS sequence"/>
</dbReference>
<dbReference type="InterPro" id="IPR018062">
    <property type="entry name" value="HTH_AraC-typ_CS"/>
</dbReference>
<dbReference type="SMART" id="SM00342">
    <property type="entry name" value="HTH_ARAC"/>
    <property type="match status" value="1"/>
</dbReference>
<protein>
    <submittedName>
        <fullName evidence="5">AraC family transcriptional regulator</fullName>
    </submittedName>
</protein>
<dbReference type="PANTHER" id="PTHR43280">
    <property type="entry name" value="ARAC-FAMILY TRANSCRIPTIONAL REGULATOR"/>
    <property type="match status" value="1"/>
</dbReference>
<keyword evidence="3" id="KW-0804">Transcription</keyword>
<dbReference type="EMBL" id="QFOI01000085">
    <property type="protein sequence ID" value="PZP50018.1"/>
    <property type="molecule type" value="Genomic_DNA"/>
</dbReference>
<feature type="domain" description="HTH araC/xylS-type" evidence="4">
    <location>
        <begin position="206"/>
        <end position="304"/>
    </location>
</feature>
<evidence type="ECO:0000259" key="4">
    <source>
        <dbReference type="PROSITE" id="PS01124"/>
    </source>
</evidence>
<dbReference type="SUPFAM" id="SSF46689">
    <property type="entry name" value="Homeodomain-like"/>
    <property type="match status" value="2"/>
</dbReference>
<dbReference type="InterPro" id="IPR009594">
    <property type="entry name" value="Tscrpt_reg_HTH_AraC_N"/>
</dbReference>
<dbReference type="InterPro" id="IPR009057">
    <property type="entry name" value="Homeodomain-like_sf"/>
</dbReference>
<organism evidence="5 6">
    <name type="scientific">Pseudopedobacter saltans</name>
    <dbReference type="NCBI Taxonomy" id="151895"/>
    <lineage>
        <taxon>Bacteria</taxon>
        <taxon>Pseudomonadati</taxon>
        <taxon>Bacteroidota</taxon>
        <taxon>Sphingobacteriia</taxon>
        <taxon>Sphingobacteriales</taxon>
        <taxon>Sphingobacteriaceae</taxon>
        <taxon>Pseudopedobacter</taxon>
    </lineage>
</organism>
<keyword evidence="1" id="KW-0805">Transcription regulation</keyword>
<dbReference type="GO" id="GO:0003700">
    <property type="term" value="F:DNA-binding transcription factor activity"/>
    <property type="evidence" value="ECO:0007669"/>
    <property type="project" value="InterPro"/>
</dbReference>
<dbReference type="GO" id="GO:0043565">
    <property type="term" value="F:sequence-specific DNA binding"/>
    <property type="evidence" value="ECO:0007669"/>
    <property type="project" value="InterPro"/>
</dbReference>
<evidence type="ECO:0000313" key="6">
    <source>
        <dbReference type="Proteomes" id="UP000249645"/>
    </source>
</evidence>
<dbReference type="AlphaFoldDB" id="A0A2W5F3Q7"/>
<name>A0A2W5F3Q7_9SPHI</name>
<dbReference type="Pfam" id="PF12833">
    <property type="entry name" value="HTH_18"/>
    <property type="match status" value="1"/>
</dbReference>
<evidence type="ECO:0000313" key="5">
    <source>
        <dbReference type="EMBL" id="PZP50018.1"/>
    </source>
</evidence>
<proteinExistence type="predicted"/>
<dbReference type="InterPro" id="IPR020449">
    <property type="entry name" value="Tscrpt_reg_AraC-type_HTH"/>
</dbReference>
<evidence type="ECO:0000256" key="3">
    <source>
        <dbReference type="ARBA" id="ARBA00023163"/>
    </source>
</evidence>
<evidence type="ECO:0000256" key="2">
    <source>
        <dbReference type="ARBA" id="ARBA00023125"/>
    </source>
</evidence>
<dbReference type="PROSITE" id="PS01124">
    <property type="entry name" value="HTH_ARAC_FAMILY_2"/>
    <property type="match status" value="1"/>
</dbReference>
<keyword evidence="2" id="KW-0238">DNA-binding</keyword>
<dbReference type="Gene3D" id="1.10.10.60">
    <property type="entry name" value="Homeodomain-like"/>
    <property type="match status" value="2"/>
</dbReference>
<dbReference type="InterPro" id="IPR018060">
    <property type="entry name" value="HTH_AraC"/>
</dbReference>
<accession>A0A2W5F3Q7</accession>
<dbReference type="PANTHER" id="PTHR43280:SF2">
    <property type="entry name" value="HTH-TYPE TRANSCRIPTIONAL REGULATOR EXSA"/>
    <property type="match status" value="1"/>
</dbReference>
<reference evidence="5 6" key="1">
    <citation type="submission" date="2017-11" db="EMBL/GenBank/DDBJ databases">
        <title>Infants hospitalized years apart are colonized by the same room-sourced microbial strains.</title>
        <authorList>
            <person name="Brooks B."/>
            <person name="Olm M.R."/>
            <person name="Firek B.A."/>
            <person name="Baker R."/>
            <person name="Thomas B.C."/>
            <person name="Morowitz M.J."/>
            <person name="Banfield J.F."/>
        </authorList>
    </citation>
    <scope>NUCLEOTIDE SEQUENCE [LARGE SCALE GENOMIC DNA]</scope>
    <source>
        <strain evidence="5">S2_009_000_R2_76</strain>
    </source>
</reference>